<feature type="domain" description="Protein SirB1 N-terminal" evidence="2">
    <location>
        <begin position="116"/>
        <end position="254"/>
    </location>
</feature>
<comment type="caution">
    <text evidence="3">The sequence shown here is derived from an EMBL/GenBank/DDBJ whole genome shotgun (WGS) entry which is preliminary data.</text>
</comment>
<dbReference type="RefSeq" id="WP_353565739.1">
    <property type="nucleotide sequence ID" value="NZ_BAABRI010000004.1"/>
</dbReference>
<sequence length="285" mass="31210">MSTPGPSSQHLATLVRLVDDETPEVRSSVMRELEAYHGDVSDWIDDLPAPLDPAERRTLGRLLRPARRRRLAEEWVVPTRGLGGLAEDWEAAESLLRAISDFLHDGVSLRQPLGDALDLLAEEAEPSFSKGGEAALCRFLLENYLKVDRGGDLVPRHYDLAALAEGTPGNSLGLGAILLLIGQRLGAQMRGVNFPGTFYLVIPDAQRGHRTFDPAGGLSPIESDVLARRLMRASPELRSRLRLPFTPGDLVLRIVEDLEAAFAVHEEMEDAELFGRLAESLGPEA</sequence>
<dbReference type="EMBL" id="BAABRI010000004">
    <property type="protein sequence ID" value="GAA5481587.1"/>
    <property type="molecule type" value="Genomic_DNA"/>
</dbReference>
<name>A0ABP9UJM1_9BACT</name>
<evidence type="ECO:0000313" key="3">
    <source>
        <dbReference type="EMBL" id="GAA5481587.1"/>
    </source>
</evidence>
<evidence type="ECO:0000259" key="2">
    <source>
        <dbReference type="Pfam" id="PF13369"/>
    </source>
</evidence>
<accession>A0ABP9UJM1</accession>
<evidence type="ECO:0000256" key="1">
    <source>
        <dbReference type="ARBA" id="ARBA00007100"/>
    </source>
</evidence>
<organism evidence="3 4">
    <name type="scientific">Haloferula sargassicola</name>
    <dbReference type="NCBI Taxonomy" id="490096"/>
    <lineage>
        <taxon>Bacteria</taxon>
        <taxon>Pseudomonadati</taxon>
        <taxon>Verrucomicrobiota</taxon>
        <taxon>Verrucomicrobiia</taxon>
        <taxon>Verrucomicrobiales</taxon>
        <taxon>Verrucomicrobiaceae</taxon>
        <taxon>Haloferula</taxon>
    </lineage>
</organism>
<gene>
    <name evidence="3" type="ORF">Hsar01_00797</name>
</gene>
<reference evidence="3 4" key="1">
    <citation type="submission" date="2024-02" db="EMBL/GenBank/DDBJ databases">
        <title>Haloferula sargassicola NBRC 104335.</title>
        <authorList>
            <person name="Ichikawa N."/>
            <person name="Katano-Makiyama Y."/>
            <person name="Hidaka K."/>
        </authorList>
    </citation>
    <scope>NUCLEOTIDE SEQUENCE [LARGE SCALE GENOMIC DNA]</scope>
    <source>
        <strain evidence="3 4">NBRC 104335</strain>
    </source>
</reference>
<dbReference type="Proteomes" id="UP001476282">
    <property type="component" value="Unassembled WGS sequence"/>
</dbReference>
<dbReference type="Pfam" id="PF13369">
    <property type="entry name" value="Transglut_core2"/>
    <property type="match status" value="1"/>
</dbReference>
<comment type="similarity">
    <text evidence="1">Belongs to the UPF0162 family.</text>
</comment>
<keyword evidence="4" id="KW-1185">Reference proteome</keyword>
<protein>
    <recommendedName>
        <fullName evidence="2">Protein SirB1 N-terminal domain-containing protein</fullName>
    </recommendedName>
</protein>
<proteinExistence type="inferred from homology"/>
<evidence type="ECO:0000313" key="4">
    <source>
        <dbReference type="Proteomes" id="UP001476282"/>
    </source>
</evidence>
<dbReference type="InterPro" id="IPR032698">
    <property type="entry name" value="SirB1_N"/>
</dbReference>